<dbReference type="InterPro" id="IPR013538">
    <property type="entry name" value="ASHA1/2-like_C"/>
</dbReference>
<gene>
    <name evidence="3" type="ORF">TMPK1_12380</name>
</gene>
<organism evidence="3 4">
    <name type="scientific">Roseiterribacter gracilis</name>
    <dbReference type="NCBI Taxonomy" id="2812848"/>
    <lineage>
        <taxon>Bacteria</taxon>
        <taxon>Pseudomonadati</taxon>
        <taxon>Pseudomonadota</taxon>
        <taxon>Alphaproteobacteria</taxon>
        <taxon>Rhodospirillales</taxon>
        <taxon>Roseiterribacteraceae</taxon>
        <taxon>Roseiterribacter</taxon>
    </lineage>
</organism>
<name>A0A8S8XAW6_9PROT</name>
<dbReference type="Proteomes" id="UP000681075">
    <property type="component" value="Unassembled WGS sequence"/>
</dbReference>
<dbReference type="SUPFAM" id="SSF55961">
    <property type="entry name" value="Bet v1-like"/>
    <property type="match status" value="1"/>
</dbReference>
<evidence type="ECO:0000313" key="3">
    <source>
        <dbReference type="EMBL" id="GIL39001.1"/>
    </source>
</evidence>
<evidence type="ECO:0000259" key="2">
    <source>
        <dbReference type="Pfam" id="PF08327"/>
    </source>
</evidence>
<comment type="similarity">
    <text evidence="1">Belongs to the AHA1 family.</text>
</comment>
<dbReference type="Gene3D" id="3.30.530.20">
    <property type="match status" value="1"/>
</dbReference>
<dbReference type="InterPro" id="IPR023393">
    <property type="entry name" value="START-like_dom_sf"/>
</dbReference>
<dbReference type="RefSeq" id="WP_420242102.1">
    <property type="nucleotide sequence ID" value="NZ_BOPV01000001.1"/>
</dbReference>
<dbReference type="AlphaFoldDB" id="A0A8S8XAW6"/>
<proteinExistence type="inferred from homology"/>
<dbReference type="Pfam" id="PF08327">
    <property type="entry name" value="AHSA1"/>
    <property type="match status" value="1"/>
</dbReference>
<dbReference type="CDD" id="cd07814">
    <property type="entry name" value="SRPBCC_CalC_Aha1-like"/>
    <property type="match status" value="1"/>
</dbReference>
<reference evidence="3" key="1">
    <citation type="submission" date="2021-02" db="EMBL/GenBank/DDBJ databases">
        <title>Genome sequence of Rhodospirillales sp. strain TMPK1 isolated from soil.</title>
        <authorList>
            <person name="Nakai R."/>
            <person name="Kusada H."/>
            <person name="Tamaki H."/>
        </authorList>
    </citation>
    <scope>NUCLEOTIDE SEQUENCE</scope>
    <source>
        <strain evidence="3">TMPK1</strain>
    </source>
</reference>
<dbReference type="EMBL" id="BOPV01000001">
    <property type="protein sequence ID" value="GIL39001.1"/>
    <property type="molecule type" value="Genomic_DNA"/>
</dbReference>
<protein>
    <recommendedName>
        <fullName evidence="2">Activator of Hsp90 ATPase homologue 1/2-like C-terminal domain-containing protein</fullName>
    </recommendedName>
</protein>
<comment type="caution">
    <text evidence="3">The sequence shown here is derived from an EMBL/GenBank/DDBJ whole genome shotgun (WGS) entry which is preliminary data.</text>
</comment>
<sequence>MSVEISVTQDFTAAPERVYDSWLDAKRLGDWMFRQTMQDEPLHIKIDARVGGAFSFLVRRNGQEIDHVGEYLQLSRPGRIVFTWGIAGMGASSRVVLDIHPHGDGTRLTLVADIPDQWADYADRTRAGWSKILAAQADAIS</sequence>
<keyword evidence="4" id="KW-1185">Reference proteome</keyword>
<evidence type="ECO:0000313" key="4">
    <source>
        <dbReference type="Proteomes" id="UP000681075"/>
    </source>
</evidence>
<feature type="domain" description="Activator of Hsp90 ATPase homologue 1/2-like C-terminal" evidence="2">
    <location>
        <begin position="13"/>
        <end position="134"/>
    </location>
</feature>
<evidence type="ECO:0000256" key="1">
    <source>
        <dbReference type="ARBA" id="ARBA00006817"/>
    </source>
</evidence>
<accession>A0A8S8XAW6</accession>